<feature type="signal peptide" evidence="2">
    <location>
        <begin position="1"/>
        <end position="21"/>
    </location>
</feature>
<name>A0ABV2I159_9HYPH</name>
<keyword evidence="4" id="KW-1185">Reference proteome</keyword>
<proteinExistence type="predicted"/>
<comment type="caution">
    <text evidence="3">The sequence shown here is derived from an EMBL/GenBank/DDBJ whole genome shotgun (WGS) entry which is preliminary data.</text>
</comment>
<sequence length="115" mass="11102">MFKTILAASALTIGLATGAMAQDAGHMGSGDTSGHMGSGTTNGTTGGSGQTVVPNADNVDPGTTGSIYGGPAYDDGMNSNADRNCAPGPQGAQPDASNLSPGTTAPTVNDKNCGK</sequence>
<gene>
    <name evidence="3" type="ORF">ABID26_005938</name>
</gene>
<evidence type="ECO:0000256" key="2">
    <source>
        <dbReference type="SAM" id="SignalP"/>
    </source>
</evidence>
<evidence type="ECO:0008006" key="5">
    <source>
        <dbReference type="Google" id="ProtNLM"/>
    </source>
</evidence>
<keyword evidence="2" id="KW-0732">Signal</keyword>
<reference evidence="3 4" key="1">
    <citation type="submission" date="2024-06" db="EMBL/GenBank/DDBJ databases">
        <title>Genomic Encyclopedia of Type Strains, Phase IV (KMG-IV): sequencing the most valuable type-strain genomes for metagenomic binning, comparative biology and taxonomic classification.</title>
        <authorList>
            <person name="Goeker M."/>
        </authorList>
    </citation>
    <scope>NUCLEOTIDE SEQUENCE [LARGE SCALE GENOMIC DNA]</scope>
    <source>
        <strain evidence="3 4">DSM 29846</strain>
    </source>
</reference>
<feature type="compositionally biased region" description="Low complexity" evidence="1">
    <location>
        <begin position="32"/>
        <end position="43"/>
    </location>
</feature>
<feature type="region of interest" description="Disordered" evidence="1">
    <location>
        <begin position="23"/>
        <end position="115"/>
    </location>
</feature>
<evidence type="ECO:0000313" key="3">
    <source>
        <dbReference type="EMBL" id="MET3596519.1"/>
    </source>
</evidence>
<evidence type="ECO:0000256" key="1">
    <source>
        <dbReference type="SAM" id="MobiDB-lite"/>
    </source>
</evidence>
<dbReference type="EMBL" id="JBEPLM010000015">
    <property type="protein sequence ID" value="MET3596519.1"/>
    <property type="molecule type" value="Genomic_DNA"/>
</dbReference>
<accession>A0ABV2I159</accession>
<dbReference type="RefSeq" id="WP_354417261.1">
    <property type="nucleotide sequence ID" value="NZ_JBEPLM010000015.1"/>
</dbReference>
<protein>
    <recommendedName>
        <fullName evidence="5">Secreted protein</fullName>
    </recommendedName>
</protein>
<evidence type="ECO:0000313" key="4">
    <source>
        <dbReference type="Proteomes" id="UP001549036"/>
    </source>
</evidence>
<organism evidence="3 4">
    <name type="scientific">Mesorhizobium shonense</name>
    <dbReference type="NCBI Taxonomy" id="1209948"/>
    <lineage>
        <taxon>Bacteria</taxon>
        <taxon>Pseudomonadati</taxon>
        <taxon>Pseudomonadota</taxon>
        <taxon>Alphaproteobacteria</taxon>
        <taxon>Hyphomicrobiales</taxon>
        <taxon>Phyllobacteriaceae</taxon>
        <taxon>Mesorhizobium</taxon>
    </lineage>
</organism>
<feature type="chain" id="PRO_5045374994" description="Secreted protein" evidence="2">
    <location>
        <begin position="22"/>
        <end position="115"/>
    </location>
</feature>
<dbReference type="Proteomes" id="UP001549036">
    <property type="component" value="Unassembled WGS sequence"/>
</dbReference>
<feature type="compositionally biased region" description="Polar residues" evidence="1">
    <location>
        <begin position="95"/>
        <end position="115"/>
    </location>
</feature>